<accession>A0A3N1P025</accession>
<dbReference type="EMBL" id="RJUK01000001">
    <property type="protein sequence ID" value="ROQ21805.1"/>
    <property type="molecule type" value="Genomic_DNA"/>
</dbReference>
<evidence type="ECO:0000256" key="1">
    <source>
        <dbReference type="SAM" id="SignalP"/>
    </source>
</evidence>
<evidence type="ECO:0000313" key="3">
    <source>
        <dbReference type="EMBL" id="ROQ21805.1"/>
    </source>
</evidence>
<proteinExistence type="predicted"/>
<feature type="signal peptide" evidence="1">
    <location>
        <begin position="1"/>
        <end position="22"/>
    </location>
</feature>
<feature type="domain" description="Lipid/polyisoprenoid-binding YceI-like" evidence="2">
    <location>
        <begin position="24"/>
        <end position="191"/>
    </location>
</feature>
<reference evidence="3 4" key="1">
    <citation type="submission" date="2018-11" db="EMBL/GenBank/DDBJ databases">
        <title>Genomic Encyclopedia of Type Strains, Phase IV (KMG-IV): sequencing the most valuable type-strain genomes for metagenomic binning, comparative biology and taxonomic classification.</title>
        <authorList>
            <person name="Goeker M."/>
        </authorList>
    </citation>
    <scope>NUCLEOTIDE SEQUENCE [LARGE SCALE GENOMIC DNA]</scope>
    <source>
        <strain evidence="3 4">DSM 16974</strain>
    </source>
</reference>
<evidence type="ECO:0000313" key="4">
    <source>
        <dbReference type="Proteomes" id="UP000273643"/>
    </source>
</evidence>
<dbReference type="PANTHER" id="PTHR34406">
    <property type="entry name" value="PROTEIN YCEI"/>
    <property type="match status" value="1"/>
</dbReference>
<dbReference type="InterPro" id="IPR007372">
    <property type="entry name" value="Lipid/polyisoprenoid-bd_YceI"/>
</dbReference>
<dbReference type="NCBIfam" id="NF002994">
    <property type="entry name" value="PRK03757.1"/>
    <property type="match status" value="1"/>
</dbReference>
<dbReference type="AlphaFoldDB" id="A0A3N1P025"/>
<keyword evidence="1" id="KW-0732">Signal</keyword>
<dbReference type="InterPro" id="IPR036761">
    <property type="entry name" value="TTHA0802/YceI-like_sf"/>
</dbReference>
<organism evidence="3 4">
    <name type="scientific">Marinimicrobium koreense</name>
    <dbReference type="NCBI Taxonomy" id="306545"/>
    <lineage>
        <taxon>Bacteria</taxon>
        <taxon>Pseudomonadati</taxon>
        <taxon>Pseudomonadota</taxon>
        <taxon>Gammaproteobacteria</taxon>
        <taxon>Cellvibrionales</taxon>
        <taxon>Cellvibrionaceae</taxon>
        <taxon>Marinimicrobium</taxon>
    </lineage>
</organism>
<dbReference type="Pfam" id="PF04264">
    <property type="entry name" value="YceI"/>
    <property type="match status" value="1"/>
</dbReference>
<dbReference type="PANTHER" id="PTHR34406:SF1">
    <property type="entry name" value="PROTEIN YCEI"/>
    <property type="match status" value="1"/>
</dbReference>
<protein>
    <submittedName>
        <fullName evidence="3">Polyisoprenoid-binding protein YceI</fullName>
    </submittedName>
</protein>
<dbReference type="SMART" id="SM00867">
    <property type="entry name" value="YceI"/>
    <property type="match status" value="1"/>
</dbReference>
<keyword evidence="4" id="KW-1185">Reference proteome</keyword>
<dbReference type="Gene3D" id="2.40.128.110">
    <property type="entry name" value="Lipid/polyisoprenoid-binding, YceI-like"/>
    <property type="match status" value="1"/>
</dbReference>
<dbReference type="Proteomes" id="UP000273643">
    <property type="component" value="Unassembled WGS sequence"/>
</dbReference>
<dbReference type="RefSeq" id="WP_024461746.1">
    <property type="nucleotide sequence ID" value="NZ_RJUK01000001.1"/>
</dbReference>
<sequence>MKKTLAALTLSSIGLASVPAMAADYVIDTKGAHAAINFKIQHLGYSWLTGRFNDFEGSFSYDADKVEDSKITVTVDTSSIDSNHAERDKHLRSDDFLSTDKHGEAKFVSKRIENVEDNGEEFDVVGDLTLHGVTKEITIEVEKVGEGEDPWGGYRVGFEGDVELTLKDFGIDYDLGPASRVVHMELHIEGIRQ</sequence>
<name>A0A3N1P025_9GAMM</name>
<dbReference type="OrthoDB" id="9811006at2"/>
<feature type="chain" id="PRO_5018279522" evidence="1">
    <location>
        <begin position="23"/>
        <end position="193"/>
    </location>
</feature>
<evidence type="ECO:0000259" key="2">
    <source>
        <dbReference type="SMART" id="SM00867"/>
    </source>
</evidence>
<comment type="caution">
    <text evidence="3">The sequence shown here is derived from an EMBL/GenBank/DDBJ whole genome shotgun (WGS) entry which is preliminary data.</text>
</comment>
<dbReference type="SUPFAM" id="SSF101874">
    <property type="entry name" value="YceI-like"/>
    <property type="match status" value="1"/>
</dbReference>
<gene>
    <name evidence="3" type="ORF">EDC38_2433</name>
</gene>